<sequence>MRPEPTTGEVAAAGMKEPSGPEELGDQSPRDAEALPAGDAMPASDAPSAEQTTQEPGASEALEKAAETPGAELLPDEEEMREETRTEPAKSKSMTLALAPIEASETNSSTTESVGGEAADKKEMAEFATQKSRTRNEQQIKSWKKNISMVWQEIAAHRFGSMFINPIRAADAPNYYEIVKKPLDLKTIKNRIRDEEITTTAEFYRDIMHMFNNALMYNEEDTEVYQMTLEIIPDAQRCIEQLLQTEAMVESPVSGIPPSTLTAIGATPLSATISGVDSDASLLAEASPTLRTRGGEHARSALGASDRPSTPSIYGGDDTDFEDVGSARPERTNKRKR</sequence>
<dbReference type="EMBL" id="JAMZIH010005222">
    <property type="protein sequence ID" value="KAJ1675630.1"/>
    <property type="molecule type" value="Genomic_DNA"/>
</dbReference>
<reference evidence="1" key="1">
    <citation type="submission" date="2022-06" db="EMBL/GenBank/DDBJ databases">
        <title>Phylogenomic reconstructions and comparative analyses of Kickxellomycotina fungi.</title>
        <authorList>
            <person name="Reynolds N.K."/>
            <person name="Stajich J.E."/>
            <person name="Barry K."/>
            <person name="Grigoriev I.V."/>
            <person name="Crous P."/>
            <person name="Smith M.E."/>
        </authorList>
    </citation>
    <scope>NUCLEOTIDE SEQUENCE</scope>
    <source>
        <strain evidence="1">RSA 2271</strain>
    </source>
</reference>
<proteinExistence type="predicted"/>
<comment type="caution">
    <text evidence="1">The sequence shown here is derived from an EMBL/GenBank/DDBJ whole genome shotgun (WGS) entry which is preliminary data.</text>
</comment>
<organism evidence="1 2">
    <name type="scientific">Spiromyces aspiralis</name>
    <dbReference type="NCBI Taxonomy" id="68401"/>
    <lineage>
        <taxon>Eukaryota</taxon>
        <taxon>Fungi</taxon>
        <taxon>Fungi incertae sedis</taxon>
        <taxon>Zoopagomycota</taxon>
        <taxon>Kickxellomycotina</taxon>
        <taxon>Kickxellomycetes</taxon>
        <taxon>Kickxellales</taxon>
        <taxon>Kickxellaceae</taxon>
        <taxon>Spiromyces</taxon>
    </lineage>
</organism>
<dbReference type="Proteomes" id="UP001145114">
    <property type="component" value="Unassembled WGS sequence"/>
</dbReference>
<keyword evidence="2" id="KW-1185">Reference proteome</keyword>
<accession>A0ACC1HHX0</accession>
<evidence type="ECO:0000313" key="1">
    <source>
        <dbReference type="EMBL" id="KAJ1675630.1"/>
    </source>
</evidence>
<name>A0ACC1HHX0_9FUNG</name>
<evidence type="ECO:0000313" key="2">
    <source>
        <dbReference type="Proteomes" id="UP001145114"/>
    </source>
</evidence>
<gene>
    <name evidence="1" type="ORF">EV182_000883</name>
</gene>
<protein>
    <submittedName>
        <fullName evidence="1">Uncharacterized protein</fullName>
    </submittedName>
</protein>